<proteinExistence type="predicted"/>
<dbReference type="EMBL" id="BQNB010011443">
    <property type="protein sequence ID" value="GJS90648.1"/>
    <property type="molecule type" value="Genomic_DNA"/>
</dbReference>
<name>A0ABQ4ZP97_9ASTR</name>
<comment type="caution">
    <text evidence="2">The sequence shown here is derived from an EMBL/GenBank/DDBJ whole genome shotgun (WGS) entry which is preliminary data.</text>
</comment>
<dbReference type="PANTHER" id="PTHR46148:SF59">
    <property type="entry name" value="NUCLEOTIDYLTRANSFERASE, RIBONUCLEASE H"/>
    <property type="match status" value="1"/>
</dbReference>
<sequence length="329" mass="38107">MSALFIHQASSCIMFTFHTVRILHGLYKGDLYKLLLVQDMAAPTIPVSAEENLEDPIDIRVDIIHPEPVVAVAFPAAAVVRTQAQHEEVILGILEHLQGVPIEEDMSTLRFRMGMVKAENASLRGKIKTMEAIKTITRSQEKRTRMEMERQLASVQEKERIKPLRVRALVMTIGLDLPKQILNAQTGAQKPENLKHEDVGGMIRKDIPKEKYVRPFHMLSKVGAIAYKLELPQELSRVHNTFHISNLKKCYADERLAVLLDGHHIDDKLHFVEEPIEIMDREVKWLKQSRIPIIKVRWGSRRGPEFTWEREDQFRKKYPHRRQVPHRKP</sequence>
<gene>
    <name evidence="2" type="ORF">Tco_0773284</name>
</gene>
<organism evidence="2 3">
    <name type="scientific">Tanacetum coccineum</name>
    <dbReference type="NCBI Taxonomy" id="301880"/>
    <lineage>
        <taxon>Eukaryota</taxon>
        <taxon>Viridiplantae</taxon>
        <taxon>Streptophyta</taxon>
        <taxon>Embryophyta</taxon>
        <taxon>Tracheophyta</taxon>
        <taxon>Spermatophyta</taxon>
        <taxon>Magnoliopsida</taxon>
        <taxon>eudicotyledons</taxon>
        <taxon>Gunneridae</taxon>
        <taxon>Pentapetalae</taxon>
        <taxon>asterids</taxon>
        <taxon>campanulids</taxon>
        <taxon>Asterales</taxon>
        <taxon>Asteraceae</taxon>
        <taxon>Asteroideae</taxon>
        <taxon>Anthemideae</taxon>
        <taxon>Anthemidinae</taxon>
        <taxon>Tanacetum</taxon>
    </lineage>
</organism>
<evidence type="ECO:0000313" key="3">
    <source>
        <dbReference type="Proteomes" id="UP001151760"/>
    </source>
</evidence>
<reference evidence="2" key="2">
    <citation type="submission" date="2022-01" db="EMBL/GenBank/DDBJ databases">
        <authorList>
            <person name="Yamashiro T."/>
            <person name="Shiraishi A."/>
            <person name="Satake H."/>
            <person name="Nakayama K."/>
        </authorList>
    </citation>
    <scope>NUCLEOTIDE SEQUENCE</scope>
</reference>
<accession>A0ABQ4ZP97</accession>
<keyword evidence="3" id="KW-1185">Reference proteome</keyword>
<dbReference type="InterPro" id="IPR056924">
    <property type="entry name" value="SH3_Tf2-1"/>
</dbReference>
<protein>
    <recommendedName>
        <fullName evidence="1">Tf2-1-like SH3-like domain-containing protein</fullName>
    </recommendedName>
</protein>
<dbReference type="Proteomes" id="UP001151760">
    <property type="component" value="Unassembled WGS sequence"/>
</dbReference>
<evidence type="ECO:0000313" key="2">
    <source>
        <dbReference type="EMBL" id="GJS90648.1"/>
    </source>
</evidence>
<feature type="domain" description="Tf2-1-like SH3-like" evidence="1">
    <location>
        <begin position="210"/>
        <end position="250"/>
    </location>
</feature>
<dbReference type="PANTHER" id="PTHR46148">
    <property type="entry name" value="CHROMO DOMAIN-CONTAINING PROTEIN"/>
    <property type="match status" value="1"/>
</dbReference>
<reference evidence="2" key="1">
    <citation type="journal article" date="2022" name="Int. J. Mol. Sci.">
        <title>Draft Genome of Tanacetum Coccineum: Genomic Comparison of Closely Related Tanacetum-Family Plants.</title>
        <authorList>
            <person name="Yamashiro T."/>
            <person name="Shiraishi A."/>
            <person name="Nakayama K."/>
            <person name="Satake H."/>
        </authorList>
    </citation>
    <scope>NUCLEOTIDE SEQUENCE</scope>
</reference>
<evidence type="ECO:0000259" key="1">
    <source>
        <dbReference type="Pfam" id="PF24626"/>
    </source>
</evidence>
<dbReference type="Pfam" id="PF24626">
    <property type="entry name" value="SH3_Tf2-1"/>
    <property type="match status" value="1"/>
</dbReference>